<feature type="domain" description="Aminodeoxyfutalosine deaminase/Imidazolonepropionase-like composite" evidence="5">
    <location>
        <begin position="22"/>
        <end position="47"/>
    </location>
</feature>
<accession>A0A1H8MAK2</accession>
<dbReference type="AlphaFoldDB" id="A0A1H8MAK2"/>
<evidence type="ECO:0000259" key="5">
    <source>
        <dbReference type="Pfam" id="PF22039"/>
    </source>
</evidence>
<proteinExistence type="predicted"/>
<evidence type="ECO:0000256" key="2">
    <source>
        <dbReference type="ARBA" id="ARBA00022801"/>
    </source>
</evidence>
<dbReference type="STRING" id="310780.SAMN05216267_1018106"/>
<gene>
    <name evidence="6" type="ORF">SAMN05216267_1018106</name>
</gene>
<keyword evidence="7" id="KW-1185">Reference proteome</keyword>
<dbReference type="RefSeq" id="WP_075017208.1">
    <property type="nucleotide sequence ID" value="NZ_FODD01000018.1"/>
</dbReference>
<protein>
    <recommendedName>
        <fullName evidence="5">Aminodeoxyfutalosine deaminase/Imidazolonepropionase-like composite domain-containing protein</fullName>
    </recommendedName>
</protein>
<dbReference type="InterPro" id="IPR011059">
    <property type="entry name" value="Metal-dep_hydrolase_composite"/>
</dbReference>
<name>A0A1H8MAK2_9ACTN</name>
<sequence length="155" mass="15224">MLSLHTADVVEPGGGRPAVPGGAVLVDGSTIAAVGVLAELAAASPAARVRKWGGVLGPGREARGLDVPPGPAGGGARERGEAARRAAHELLRRGVTAVAGPLEDPVVRGAVARSGLVLGGAVPLAAGGRADFCVFAPDGTCVATVVAGRVLHRRV</sequence>
<evidence type="ECO:0000256" key="4">
    <source>
        <dbReference type="SAM" id="MobiDB-lite"/>
    </source>
</evidence>
<dbReference type="InterPro" id="IPR054418">
    <property type="entry name" value="MQNX/HUTI_composite_N"/>
</dbReference>
<evidence type="ECO:0000256" key="1">
    <source>
        <dbReference type="ARBA" id="ARBA00022723"/>
    </source>
</evidence>
<evidence type="ECO:0000313" key="7">
    <source>
        <dbReference type="Proteomes" id="UP000181951"/>
    </source>
</evidence>
<dbReference type="SUPFAM" id="SSF51338">
    <property type="entry name" value="Composite domain of metallo-dependent hydrolases"/>
    <property type="match status" value="1"/>
</dbReference>
<dbReference type="Pfam" id="PF22039">
    <property type="entry name" value="HUTI_composite_bact"/>
    <property type="match status" value="1"/>
</dbReference>
<keyword evidence="3" id="KW-0862">Zinc</keyword>
<feature type="region of interest" description="Disordered" evidence="4">
    <location>
        <begin position="60"/>
        <end position="79"/>
    </location>
</feature>
<keyword evidence="2" id="KW-0378">Hydrolase</keyword>
<evidence type="ECO:0000256" key="3">
    <source>
        <dbReference type="ARBA" id="ARBA00022833"/>
    </source>
</evidence>
<dbReference type="GO" id="GO:0016810">
    <property type="term" value="F:hydrolase activity, acting on carbon-nitrogen (but not peptide) bonds"/>
    <property type="evidence" value="ECO:0007669"/>
    <property type="project" value="InterPro"/>
</dbReference>
<dbReference type="EMBL" id="FODD01000018">
    <property type="protein sequence ID" value="SEO14375.1"/>
    <property type="molecule type" value="Genomic_DNA"/>
</dbReference>
<reference evidence="6 7" key="1">
    <citation type="submission" date="2016-10" db="EMBL/GenBank/DDBJ databases">
        <authorList>
            <person name="de Groot N.N."/>
        </authorList>
    </citation>
    <scope>NUCLEOTIDE SEQUENCE [LARGE SCALE GENOMIC DNA]</scope>
    <source>
        <strain evidence="6 7">CGMCC 4.2026</strain>
    </source>
</reference>
<dbReference type="GO" id="GO:0046872">
    <property type="term" value="F:metal ion binding"/>
    <property type="evidence" value="ECO:0007669"/>
    <property type="project" value="UniProtKB-KW"/>
</dbReference>
<keyword evidence="1" id="KW-0479">Metal-binding</keyword>
<organism evidence="6 7">
    <name type="scientific">Actinacidiphila rubida</name>
    <dbReference type="NCBI Taxonomy" id="310780"/>
    <lineage>
        <taxon>Bacteria</taxon>
        <taxon>Bacillati</taxon>
        <taxon>Actinomycetota</taxon>
        <taxon>Actinomycetes</taxon>
        <taxon>Kitasatosporales</taxon>
        <taxon>Streptomycetaceae</taxon>
        <taxon>Actinacidiphila</taxon>
    </lineage>
</organism>
<dbReference type="Proteomes" id="UP000181951">
    <property type="component" value="Unassembled WGS sequence"/>
</dbReference>
<evidence type="ECO:0000313" key="6">
    <source>
        <dbReference type="EMBL" id="SEO14375.1"/>
    </source>
</evidence>